<feature type="domain" description="P/Homo B" evidence="3">
    <location>
        <begin position="623"/>
        <end position="745"/>
    </location>
</feature>
<dbReference type="NCBIfam" id="TIGR03296">
    <property type="entry name" value="M6dom_TIGR03296"/>
    <property type="match status" value="1"/>
</dbReference>
<dbReference type="GO" id="GO:0004252">
    <property type="term" value="F:serine-type endopeptidase activity"/>
    <property type="evidence" value="ECO:0007669"/>
    <property type="project" value="InterPro"/>
</dbReference>
<dbReference type="InterPro" id="IPR008757">
    <property type="entry name" value="Peptidase_M6-like_domain"/>
</dbReference>
<dbReference type="InterPro" id="IPR008979">
    <property type="entry name" value="Galactose-bd-like_sf"/>
</dbReference>
<accession>A0A7K4AK57</accession>
<protein>
    <submittedName>
        <fullName evidence="4">M6 family metalloprotease domain-containing protein</fullName>
    </submittedName>
</protein>
<dbReference type="PANTHER" id="PTHR41775">
    <property type="entry name" value="SECRETED PROTEIN-RELATED"/>
    <property type="match status" value="1"/>
</dbReference>
<dbReference type="PANTHER" id="PTHR41775:SF1">
    <property type="entry name" value="PEPTIDASE M6-LIKE DOMAIN-CONTAINING PROTEIN"/>
    <property type="match status" value="1"/>
</dbReference>
<dbReference type="RefSeq" id="WP_276620658.1">
    <property type="nucleotide sequence ID" value="NZ_DAITXA010000056.1"/>
</dbReference>
<dbReference type="PROSITE" id="PS51829">
    <property type="entry name" value="P_HOMO_B"/>
    <property type="match status" value="2"/>
</dbReference>
<dbReference type="SMR" id="A0A7K4AK57"/>
<evidence type="ECO:0000259" key="3">
    <source>
        <dbReference type="PROSITE" id="PS51829"/>
    </source>
</evidence>
<feature type="domain" description="P/Homo B" evidence="3">
    <location>
        <begin position="487"/>
        <end position="620"/>
    </location>
</feature>
<dbReference type="InterPro" id="IPR002884">
    <property type="entry name" value="P_dom"/>
</dbReference>
<evidence type="ECO:0000313" key="5">
    <source>
        <dbReference type="Proteomes" id="UP000544742"/>
    </source>
</evidence>
<keyword evidence="1 4" id="KW-0645">Protease</keyword>
<organism evidence="4 5">
    <name type="scientific">Methanothrix soehngenii</name>
    <name type="common">Methanosaeta concilii</name>
    <dbReference type="NCBI Taxonomy" id="2223"/>
    <lineage>
        <taxon>Archaea</taxon>
        <taxon>Methanobacteriati</taxon>
        <taxon>Methanobacteriota</taxon>
        <taxon>Stenosarchaea group</taxon>
        <taxon>Methanomicrobia</taxon>
        <taxon>Methanotrichales</taxon>
        <taxon>Methanotrichaceae</taxon>
        <taxon>Methanothrix</taxon>
    </lineage>
</organism>
<keyword evidence="4" id="KW-0482">Metalloprotease</keyword>
<evidence type="ECO:0000256" key="2">
    <source>
        <dbReference type="ARBA" id="ARBA00022801"/>
    </source>
</evidence>
<proteinExistence type="predicted"/>
<dbReference type="GO" id="GO:0006508">
    <property type="term" value="P:proteolysis"/>
    <property type="evidence" value="ECO:0007669"/>
    <property type="project" value="UniProtKB-KW"/>
</dbReference>
<dbReference type="AlphaFoldDB" id="A0A7K4AK57"/>
<sequence>MSAIKGRVVEVPQENGPAVKLWMSGDEFYVRYENLEGYTVVYDGKLGLFTYSVLVNGELVSSGVPISNPAPEGLKKHEREDPSVRQRKFELKYARMLPPITRTMDERPRTIGEQHGLLRGRLLHEGKIKGLTILVEFPDEKINVSAANISEMLNKTGYNEGGNFCSVRDYYLKMSNGKLDYTNEVVGPITLKKNKMYYHFNLFVEEAMDAVVGMGIDLSRFDSKGVGLIDALSFLYAGNAVYDGELHPHNSYIDLKFGDIKTYLYMLSNLGTSKDDLAIGTICHETGHLLCRFPDLYDYGRRDEDLVESAGLGLYCLMSVGDHLDDWKTPSPVCAYFRNLAGWCDNVVDLNKPGKYEAKHGDYRTVMKYTTDRANEYFLVENRSQMGLDRALPSSGLAVYHCDILGSNEWQEGSPSKHFQCALLQRDGSLHLERGLNYGDGSDLYKKVNGVALSHDTNPSSKIWDRSDSGFIISDISEPGEVISFVVGPVISSDTVKGEANVSIAIPDNDVHGVSSSLNISEEGRASRIYLSLDISHSYISDLKVELISPSGKRAMIHNREGGSEGNLIKTYDSNSLPSLGGLAGSPINGQWSLTVADVAAIDKGVLNRWSIEIEKEASEMEVSKDLEPNELIPDNDPRGASVAMNLDKKGIVQRVVTMVDITHPFIGDLRVEILSPSGKTAIIHDRGGFDQDNLVKTYDSQIDPELQAFVGQPAEGNWILRVMDLSRLDKGIINKWNMRVTYSG</sequence>
<dbReference type="Pfam" id="PF01483">
    <property type="entry name" value="P_proprotein"/>
    <property type="match status" value="2"/>
</dbReference>
<dbReference type="GO" id="GO:0008237">
    <property type="term" value="F:metallopeptidase activity"/>
    <property type="evidence" value="ECO:0007669"/>
    <property type="project" value="UniProtKB-KW"/>
</dbReference>
<dbReference type="SUPFAM" id="SSF49785">
    <property type="entry name" value="Galactose-binding domain-like"/>
    <property type="match status" value="2"/>
</dbReference>
<evidence type="ECO:0000256" key="1">
    <source>
        <dbReference type="ARBA" id="ARBA00022670"/>
    </source>
</evidence>
<dbReference type="EMBL" id="JAAYUN010000169">
    <property type="protein sequence ID" value="NLJ23371.1"/>
    <property type="molecule type" value="Genomic_DNA"/>
</dbReference>
<reference evidence="4 5" key="1">
    <citation type="journal article" date="2020" name="Biotechnol. Biofuels">
        <title>New insights from the biogas microbiome by comprehensive genome-resolved metagenomics of nearly 1600 species originating from multiple anaerobic digesters.</title>
        <authorList>
            <person name="Campanaro S."/>
            <person name="Treu L."/>
            <person name="Rodriguez-R L.M."/>
            <person name="Kovalovszki A."/>
            <person name="Ziels R.M."/>
            <person name="Maus I."/>
            <person name="Zhu X."/>
            <person name="Kougias P.G."/>
            <person name="Basile A."/>
            <person name="Luo G."/>
            <person name="Schluter A."/>
            <person name="Konstantinidis K.T."/>
            <person name="Angelidaki I."/>
        </authorList>
    </citation>
    <scope>NUCLEOTIDE SEQUENCE [LARGE SCALE GENOMIC DNA]</scope>
    <source>
        <strain evidence="4">AS27yjCOA_157</strain>
    </source>
</reference>
<evidence type="ECO:0000313" key="4">
    <source>
        <dbReference type="EMBL" id="NLJ23371.1"/>
    </source>
</evidence>
<gene>
    <name evidence="4" type="ORF">GX426_09740</name>
</gene>
<dbReference type="Proteomes" id="UP000544742">
    <property type="component" value="Unassembled WGS sequence"/>
</dbReference>
<keyword evidence="2" id="KW-0378">Hydrolase</keyword>
<dbReference type="Gene3D" id="2.60.120.260">
    <property type="entry name" value="Galactose-binding domain-like"/>
    <property type="match status" value="2"/>
</dbReference>
<comment type="caution">
    <text evidence="4">The sequence shown here is derived from an EMBL/GenBank/DDBJ whole genome shotgun (WGS) entry which is preliminary data.</text>
</comment>
<name>A0A7K4AK57_METSH</name>